<dbReference type="SMART" id="SM00530">
    <property type="entry name" value="HTH_XRE"/>
    <property type="match status" value="1"/>
</dbReference>
<accession>A0A369UNP2</accession>
<dbReference type="Pfam" id="PF01381">
    <property type="entry name" value="HTH_3"/>
    <property type="match status" value="1"/>
</dbReference>
<gene>
    <name evidence="2" type="ORF">DVJ77_07540</name>
</gene>
<dbReference type="InterPro" id="IPR001387">
    <property type="entry name" value="Cro/C1-type_HTH"/>
</dbReference>
<name>A0A369UNP2_9GAMM</name>
<feature type="domain" description="HTH cro/C1-type" evidence="1">
    <location>
        <begin position="15"/>
        <end position="69"/>
    </location>
</feature>
<dbReference type="SUPFAM" id="SSF47413">
    <property type="entry name" value="lambda repressor-like DNA-binding domains"/>
    <property type="match status" value="1"/>
</dbReference>
<dbReference type="InterPro" id="IPR010982">
    <property type="entry name" value="Lambda_DNA-bd_dom_sf"/>
</dbReference>
<dbReference type="PROSITE" id="PS50943">
    <property type="entry name" value="HTH_CROC1"/>
    <property type="match status" value="1"/>
</dbReference>
<proteinExistence type="predicted"/>
<sequence length="78" mass="8994">MNSDIDRHEHLARLLRDIRTHAELTQTEVAAALGKPQSYVSKYESGERRLDLVELAELCSVLRISLSELVNEFERKSR</sequence>
<dbReference type="CDD" id="cd00093">
    <property type="entry name" value="HTH_XRE"/>
    <property type="match status" value="1"/>
</dbReference>
<keyword evidence="3" id="KW-1185">Reference proteome</keyword>
<dbReference type="RefSeq" id="WP_114844886.1">
    <property type="nucleotide sequence ID" value="NZ_JBHSPE010000008.1"/>
</dbReference>
<dbReference type="OrthoDB" id="9803379at2"/>
<dbReference type="AlphaFoldDB" id="A0A369UNP2"/>
<protein>
    <submittedName>
        <fullName evidence="2">XRE family transcriptional regulator</fullName>
    </submittedName>
</protein>
<evidence type="ECO:0000259" key="1">
    <source>
        <dbReference type="PROSITE" id="PS50943"/>
    </source>
</evidence>
<dbReference type="GO" id="GO:0003677">
    <property type="term" value="F:DNA binding"/>
    <property type="evidence" value="ECO:0007669"/>
    <property type="project" value="InterPro"/>
</dbReference>
<reference evidence="2 3" key="1">
    <citation type="submission" date="2018-07" db="EMBL/GenBank/DDBJ databases">
        <title>Dyella tabacisoli L4-6T, whole genome shotgun sequence.</title>
        <authorList>
            <person name="Zhou X.-K."/>
            <person name="Li W.-J."/>
            <person name="Duan Y.-Q."/>
        </authorList>
    </citation>
    <scope>NUCLEOTIDE SEQUENCE [LARGE SCALE GENOMIC DNA]</scope>
    <source>
        <strain evidence="2 3">L4-6</strain>
    </source>
</reference>
<organism evidence="2 3">
    <name type="scientific">Dyella tabacisoli</name>
    <dbReference type="NCBI Taxonomy" id="2282381"/>
    <lineage>
        <taxon>Bacteria</taxon>
        <taxon>Pseudomonadati</taxon>
        <taxon>Pseudomonadota</taxon>
        <taxon>Gammaproteobacteria</taxon>
        <taxon>Lysobacterales</taxon>
        <taxon>Rhodanobacteraceae</taxon>
        <taxon>Dyella</taxon>
    </lineage>
</organism>
<dbReference type="Proteomes" id="UP000253782">
    <property type="component" value="Unassembled WGS sequence"/>
</dbReference>
<evidence type="ECO:0000313" key="2">
    <source>
        <dbReference type="EMBL" id="RDD82266.1"/>
    </source>
</evidence>
<comment type="caution">
    <text evidence="2">The sequence shown here is derived from an EMBL/GenBank/DDBJ whole genome shotgun (WGS) entry which is preliminary data.</text>
</comment>
<dbReference type="EMBL" id="QQAH01000006">
    <property type="protein sequence ID" value="RDD82266.1"/>
    <property type="molecule type" value="Genomic_DNA"/>
</dbReference>
<evidence type="ECO:0000313" key="3">
    <source>
        <dbReference type="Proteomes" id="UP000253782"/>
    </source>
</evidence>
<dbReference type="Gene3D" id="1.10.260.40">
    <property type="entry name" value="lambda repressor-like DNA-binding domains"/>
    <property type="match status" value="1"/>
</dbReference>